<dbReference type="PANTHER" id="PTHR48095:SF2">
    <property type="entry name" value="BIOTIN CARBOXYLASE, CHLOROPLASTIC"/>
    <property type="match status" value="1"/>
</dbReference>
<evidence type="ECO:0000256" key="17">
    <source>
        <dbReference type="RuleBase" id="RU365063"/>
    </source>
</evidence>
<dbReference type="InterPro" id="IPR011761">
    <property type="entry name" value="ATP-grasp"/>
</dbReference>
<dbReference type="PROSITE" id="PS00866">
    <property type="entry name" value="CPSASE_1"/>
    <property type="match status" value="1"/>
</dbReference>
<dbReference type="InterPro" id="IPR011054">
    <property type="entry name" value="Rudment_hybrid_motif"/>
</dbReference>
<dbReference type="SUPFAM" id="SSF56059">
    <property type="entry name" value="Glutathione synthetase ATP-binding domain-like"/>
    <property type="match status" value="1"/>
</dbReference>
<dbReference type="InterPro" id="IPR005482">
    <property type="entry name" value="Biotin_COase_C"/>
</dbReference>
<keyword evidence="5 17" id="KW-0444">Lipid biosynthesis</keyword>
<comment type="function">
    <text evidence="1 17">This protein is a component of the acetyl coenzyme A carboxylase complex; first, biotin carboxylase catalyzes the carboxylation of the carrier protein and then the transcarboxylase transfers the carboxyl group to form malonyl-CoA.</text>
</comment>
<name>A0AA96GFH6_9BACT</name>
<evidence type="ECO:0000256" key="12">
    <source>
        <dbReference type="ARBA" id="ARBA00023098"/>
    </source>
</evidence>
<evidence type="ECO:0000256" key="1">
    <source>
        <dbReference type="ARBA" id="ARBA00003761"/>
    </source>
</evidence>
<dbReference type="Gene3D" id="3.30.470.20">
    <property type="entry name" value="ATP-grasp fold, B domain"/>
    <property type="match status" value="1"/>
</dbReference>
<protein>
    <recommendedName>
        <fullName evidence="4 17">Biotin carboxylase</fullName>
        <ecNumber evidence="4 17">6.3.4.14</ecNumber>
    </recommendedName>
    <alternativeName>
        <fullName evidence="17">Acetyl-coenzyme A carboxylase biotin carboxylase subunit A</fullName>
    </alternativeName>
</protein>
<dbReference type="Gene3D" id="3.40.50.20">
    <property type="match status" value="1"/>
</dbReference>
<evidence type="ECO:0000256" key="6">
    <source>
        <dbReference type="ARBA" id="ARBA00022598"/>
    </source>
</evidence>
<keyword evidence="8 16" id="KW-0547">Nucleotide-binding</keyword>
<dbReference type="GO" id="GO:0006633">
    <property type="term" value="P:fatty acid biosynthetic process"/>
    <property type="evidence" value="ECO:0007669"/>
    <property type="project" value="UniProtKB-KW"/>
</dbReference>
<keyword evidence="10 16" id="KW-0067">ATP-binding</keyword>
<evidence type="ECO:0000313" key="20">
    <source>
        <dbReference type="EMBL" id="WNM57679.1"/>
    </source>
</evidence>
<evidence type="ECO:0000256" key="2">
    <source>
        <dbReference type="ARBA" id="ARBA00004956"/>
    </source>
</evidence>
<dbReference type="FunFam" id="3.40.50.20:FF:000010">
    <property type="entry name" value="Propionyl-CoA carboxylase subunit alpha"/>
    <property type="match status" value="1"/>
</dbReference>
<dbReference type="RefSeq" id="WP_312642442.1">
    <property type="nucleotide sequence ID" value="NZ_CP116967.1"/>
</dbReference>
<accession>A0AA96GFH6</accession>
<keyword evidence="11" id="KW-0460">Magnesium</keyword>
<dbReference type="FunFam" id="3.30.1490.20:FF:000018">
    <property type="entry name" value="Biotin carboxylase"/>
    <property type="match status" value="1"/>
</dbReference>
<evidence type="ECO:0000256" key="9">
    <source>
        <dbReference type="ARBA" id="ARBA00022832"/>
    </source>
</evidence>
<evidence type="ECO:0000256" key="13">
    <source>
        <dbReference type="ARBA" id="ARBA00023160"/>
    </source>
</evidence>
<comment type="subunit">
    <text evidence="3 17">Acetyl-CoA carboxylase is a heterohexamer of biotin carboxyl carrier protein, biotin carboxylase and the two subunits of carboxyl transferase in a 2:2 complex.</text>
</comment>
<dbReference type="Pfam" id="PF02785">
    <property type="entry name" value="Biotin_carb_C"/>
    <property type="match status" value="1"/>
</dbReference>
<keyword evidence="14 17" id="KW-0092">Biotin</keyword>
<organism evidence="20 21">
    <name type="scientific">Candidatus Nitrospira allomarina</name>
    <dbReference type="NCBI Taxonomy" id="3020900"/>
    <lineage>
        <taxon>Bacteria</taxon>
        <taxon>Pseudomonadati</taxon>
        <taxon>Nitrospirota</taxon>
        <taxon>Nitrospiria</taxon>
        <taxon>Nitrospirales</taxon>
        <taxon>Nitrospiraceae</taxon>
        <taxon>Nitrospira</taxon>
    </lineage>
</organism>
<keyword evidence="7" id="KW-0479">Metal-binding</keyword>
<dbReference type="PROSITE" id="PS50979">
    <property type="entry name" value="BC"/>
    <property type="match status" value="1"/>
</dbReference>
<keyword evidence="21" id="KW-1185">Reference proteome</keyword>
<keyword evidence="9 17" id="KW-0276">Fatty acid metabolism</keyword>
<dbReference type="InterPro" id="IPR013815">
    <property type="entry name" value="ATP_grasp_subdomain_1"/>
</dbReference>
<proteinExistence type="predicted"/>
<evidence type="ECO:0000256" key="15">
    <source>
        <dbReference type="ARBA" id="ARBA00048600"/>
    </source>
</evidence>
<dbReference type="PROSITE" id="PS50975">
    <property type="entry name" value="ATP_GRASP"/>
    <property type="match status" value="1"/>
</dbReference>
<dbReference type="GO" id="GO:0046872">
    <property type="term" value="F:metal ion binding"/>
    <property type="evidence" value="ECO:0007669"/>
    <property type="project" value="UniProtKB-KW"/>
</dbReference>
<evidence type="ECO:0000256" key="3">
    <source>
        <dbReference type="ARBA" id="ARBA00011750"/>
    </source>
</evidence>
<dbReference type="Gene3D" id="3.30.1490.20">
    <property type="entry name" value="ATP-grasp fold, A domain"/>
    <property type="match status" value="1"/>
</dbReference>
<dbReference type="AlphaFoldDB" id="A0AA96GFH6"/>
<sequence length="449" mass="49747">MFKKILIANRGEIALRVNRACRELGIRTVAIHSDVDAQSLHVRYADEHVCVGPAEGGLSYRNIPNVLSAAEITGVDAIHPGYGFLAENAHFAEVCESIGITFIGPTSEHIALLSDKSKARAHMKKRGIPVLPGSDGEIDDSKTCVAIAKKLGFPVIVKASAGGGGRGMRVVWHEEELTQAIESAQLEAQTAFGHGGVYLERFFEDPRHIEFQIMADNHGHVVHFHERDCSIQRRYQKVLEESPSPALDDTLRRKMGQVAVEAIKSVKYRNAGTVEFLMDQSGKFYFMEVNTRIQVEHPVTEMVTGVDLIKEQIRIAAGEELSYRQKDIQLTGHAIECRINAECPDRFTPSPGPITKFCPPGGPGIRVDTAMDTTGIVHPYYDSMIAKLIAFGRDRNEAIARTRRALDEFVIDGIKTSIPLHRRILDHPDFQKGPVSTRFLDRLVALQSP</sequence>
<comment type="catalytic activity">
    <reaction evidence="15 17">
        <text>N(6)-biotinyl-L-lysyl-[protein] + hydrogencarbonate + ATP = N(6)-carboxybiotinyl-L-lysyl-[protein] + ADP + phosphate + H(+)</text>
        <dbReference type="Rhea" id="RHEA:13501"/>
        <dbReference type="Rhea" id="RHEA-COMP:10505"/>
        <dbReference type="Rhea" id="RHEA-COMP:10506"/>
        <dbReference type="ChEBI" id="CHEBI:15378"/>
        <dbReference type="ChEBI" id="CHEBI:17544"/>
        <dbReference type="ChEBI" id="CHEBI:30616"/>
        <dbReference type="ChEBI" id="CHEBI:43474"/>
        <dbReference type="ChEBI" id="CHEBI:83144"/>
        <dbReference type="ChEBI" id="CHEBI:83145"/>
        <dbReference type="ChEBI" id="CHEBI:456216"/>
        <dbReference type="EC" id="6.3.4.14"/>
    </reaction>
</comment>
<keyword evidence="12 17" id="KW-0443">Lipid metabolism</keyword>
<evidence type="ECO:0000256" key="7">
    <source>
        <dbReference type="ARBA" id="ARBA00022723"/>
    </source>
</evidence>
<dbReference type="EMBL" id="CP116967">
    <property type="protein sequence ID" value="WNM57679.1"/>
    <property type="molecule type" value="Genomic_DNA"/>
</dbReference>
<evidence type="ECO:0000259" key="18">
    <source>
        <dbReference type="PROSITE" id="PS50975"/>
    </source>
</evidence>
<dbReference type="InterPro" id="IPR016185">
    <property type="entry name" value="PreATP-grasp_dom_sf"/>
</dbReference>
<dbReference type="PANTHER" id="PTHR48095">
    <property type="entry name" value="PYRUVATE CARBOXYLASE SUBUNIT A"/>
    <property type="match status" value="1"/>
</dbReference>
<dbReference type="InterPro" id="IPR005479">
    <property type="entry name" value="CPAse_ATP-bd"/>
</dbReference>
<evidence type="ECO:0000256" key="8">
    <source>
        <dbReference type="ARBA" id="ARBA00022741"/>
    </source>
</evidence>
<keyword evidence="13 17" id="KW-0275">Fatty acid biosynthesis</keyword>
<dbReference type="NCBIfam" id="NF006367">
    <property type="entry name" value="PRK08591.1"/>
    <property type="match status" value="1"/>
</dbReference>
<evidence type="ECO:0000256" key="11">
    <source>
        <dbReference type="ARBA" id="ARBA00022842"/>
    </source>
</evidence>
<dbReference type="InterPro" id="IPR011764">
    <property type="entry name" value="Biotin_carboxylation_dom"/>
</dbReference>
<evidence type="ECO:0000256" key="4">
    <source>
        <dbReference type="ARBA" id="ARBA00013263"/>
    </source>
</evidence>
<reference evidence="20 21" key="1">
    <citation type="submission" date="2023-01" db="EMBL/GenBank/DDBJ databases">
        <title>Cultivation and genomic characterization of new, ubiquitous marine nitrite-oxidizing bacteria from the Nitrospirales.</title>
        <authorList>
            <person name="Mueller A.J."/>
            <person name="Daebeler A."/>
            <person name="Herbold C.W."/>
            <person name="Kirkegaard R.H."/>
            <person name="Daims H."/>
        </authorList>
    </citation>
    <scope>NUCLEOTIDE SEQUENCE [LARGE SCALE GENOMIC DNA]</scope>
    <source>
        <strain evidence="20 21">VA</strain>
    </source>
</reference>
<keyword evidence="6 17" id="KW-0436">Ligase</keyword>
<dbReference type="InterPro" id="IPR005481">
    <property type="entry name" value="BC-like_N"/>
</dbReference>
<dbReference type="GO" id="GO:0004075">
    <property type="term" value="F:biotin carboxylase activity"/>
    <property type="evidence" value="ECO:0007669"/>
    <property type="project" value="UniProtKB-EC"/>
</dbReference>
<dbReference type="KEGG" id="nall:PP769_17170"/>
<evidence type="ECO:0000259" key="19">
    <source>
        <dbReference type="PROSITE" id="PS50979"/>
    </source>
</evidence>
<dbReference type="SUPFAM" id="SSF51246">
    <property type="entry name" value="Rudiment single hybrid motif"/>
    <property type="match status" value="1"/>
</dbReference>
<evidence type="ECO:0000256" key="14">
    <source>
        <dbReference type="ARBA" id="ARBA00023267"/>
    </source>
</evidence>
<dbReference type="InterPro" id="IPR004549">
    <property type="entry name" value="Acetyl_CoA_COase_biotin_COase"/>
</dbReference>
<evidence type="ECO:0000313" key="21">
    <source>
        <dbReference type="Proteomes" id="UP001302719"/>
    </source>
</evidence>
<evidence type="ECO:0000256" key="10">
    <source>
        <dbReference type="ARBA" id="ARBA00022840"/>
    </source>
</evidence>
<gene>
    <name evidence="20" type="primary">accC</name>
    <name evidence="20" type="ORF">PP769_17170</name>
</gene>
<feature type="domain" description="Biotin carboxylation" evidence="19">
    <location>
        <begin position="1"/>
        <end position="445"/>
    </location>
</feature>
<dbReference type="NCBIfam" id="TIGR00514">
    <property type="entry name" value="accC"/>
    <property type="match status" value="1"/>
</dbReference>
<dbReference type="Proteomes" id="UP001302719">
    <property type="component" value="Chromosome"/>
</dbReference>
<dbReference type="PROSITE" id="PS00867">
    <property type="entry name" value="CPSASE_2"/>
    <property type="match status" value="1"/>
</dbReference>
<dbReference type="Pfam" id="PF02786">
    <property type="entry name" value="CPSase_L_D2"/>
    <property type="match status" value="1"/>
</dbReference>
<evidence type="ECO:0000256" key="5">
    <source>
        <dbReference type="ARBA" id="ARBA00022516"/>
    </source>
</evidence>
<dbReference type="SMART" id="SM00878">
    <property type="entry name" value="Biotin_carb_C"/>
    <property type="match status" value="1"/>
</dbReference>
<dbReference type="InterPro" id="IPR051602">
    <property type="entry name" value="ACC_Biotin_Carboxylase"/>
</dbReference>
<dbReference type="EC" id="6.3.4.14" evidence="4 17"/>
<evidence type="ECO:0000256" key="16">
    <source>
        <dbReference type="PROSITE-ProRule" id="PRU00409"/>
    </source>
</evidence>
<feature type="domain" description="ATP-grasp" evidence="18">
    <location>
        <begin position="120"/>
        <end position="317"/>
    </location>
</feature>
<dbReference type="GO" id="GO:0005524">
    <property type="term" value="F:ATP binding"/>
    <property type="evidence" value="ECO:0007669"/>
    <property type="project" value="UniProtKB-UniRule"/>
</dbReference>
<comment type="pathway">
    <text evidence="2 17">Lipid metabolism; malonyl-CoA biosynthesis; malonyl-CoA from acetyl-CoA: step 1/1.</text>
</comment>
<dbReference type="Pfam" id="PF00289">
    <property type="entry name" value="Biotin_carb_N"/>
    <property type="match status" value="1"/>
</dbReference>
<dbReference type="SUPFAM" id="SSF52440">
    <property type="entry name" value="PreATP-grasp domain"/>
    <property type="match status" value="1"/>
</dbReference>